<evidence type="ECO:0000313" key="4">
    <source>
        <dbReference type="EMBL" id="SCY57663.1"/>
    </source>
</evidence>
<evidence type="ECO:0000259" key="3">
    <source>
        <dbReference type="Pfam" id="PF18312"/>
    </source>
</evidence>
<feature type="signal peptide" evidence="1">
    <location>
        <begin position="1"/>
        <end position="17"/>
    </location>
</feature>
<dbReference type="STRING" id="336292.SAMN05660710_01934"/>
<dbReference type="RefSeq" id="WP_090743179.1">
    <property type="nucleotide sequence ID" value="NZ_FMVT01000006.1"/>
</dbReference>
<evidence type="ECO:0000256" key="1">
    <source>
        <dbReference type="SAM" id="SignalP"/>
    </source>
</evidence>
<accession>A0A1G5H1E5</accession>
<dbReference type="InterPro" id="IPR041205">
    <property type="entry name" value="ScsC_N"/>
</dbReference>
<feature type="domain" description="Copper resistance protein ScsC N-terminal" evidence="3">
    <location>
        <begin position="27"/>
        <end position="60"/>
    </location>
</feature>
<dbReference type="CDD" id="cd03023">
    <property type="entry name" value="DsbA_Com1_like"/>
    <property type="match status" value="1"/>
</dbReference>
<protein>
    <submittedName>
        <fullName evidence="4">Protein-disulfide isomerase</fullName>
    </submittedName>
</protein>
<sequence>MKRLIAALMIFALPASALDLSAMTEDERAAFGAAVRSYLMENPQVLVEAIGELEARQVAEAARSDQELASTHAEGLFQDGASWIGGNPEGGTQMAMFIDYRCGVCRQFNAEVLDAVEEDGDIRLVMKEFPILGPESEMASRFAVAVLQASGDEAYLAAHNALMEMRGQVSDESLRQIAERIGVDADDIMNRMQTESVTAVLRANRELADAMAIQGTPTFVIGDQMLRGMPRDGLGPTIAAVRADG</sequence>
<dbReference type="SUPFAM" id="SSF52833">
    <property type="entry name" value="Thioredoxin-like"/>
    <property type="match status" value="1"/>
</dbReference>
<proteinExistence type="predicted"/>
<dbReference type="GO" id="GO:0016491">
    <property type="term" value="F:oxidoreductase activity"/>
    <property type="evidence" value="ECO:0007669"/>
    <property type="project" value="InterPro"/>
</dbReference>
<dbReference type="AlphaFoldDB" id="A0A1G5H1E5"/>
<dbReference type="PANTHER" id="PTHR35891:SF3">
    <property type="entry name" value="THIOL:DISULFIDE INTERCHANGE PROTEIN DSBL"/>
    <property type="match status" value="1"/>
</dbReference>
<dbReference type="Gene3D" id="3.40.30.10">
    <property type="entry name" value="Glutaredoxin"/>
    <property type="match status" value="1"/>
</dbReference>
<dbReference type="OrthoDB" id="9780147at2"/>
<evidence type="ECO:0000259" key="2">
    <source>
        <dbReference type="Pfam" id="PF01323"/>
    </source>
</evidence>
<organism evidence="4 5">
    <name type="scientific">Paracoccus tibetensis</name>
    <dbReference type="NCBI Taxonomy" id="336292"/>
    <lineage>
        <taxon>Bacteria</taxon>
        <taxon>Pseudomonadati</taxon>
        <taxon>Pseudomonadota</taxon>
        <taxon>Alphaproteobacteria</taxon>
        <taxon>Rhodobacterales</taxon>
        <taxon>Paracoccaceae</taxon>
        <taxon>Paracoccus</taxon>
    </lineage>
</organism>
<reference evidence="4 5" key="1">
    <citation type="submission" date="2016-10" db="EMBL/GenBank/DDBJ databases">
        <authorList>
            <person name="de Groot N.N."/>
        </authorList>
    </citation>
    <scope>NUCLEOTIDE SEQUENCE [LARGE SCALE GENOMIC DNA]</scope>
    <source>
        <strain evidence="4 5">CGMCC 1.8925</strain>
    </source>
</reference>
<keyword evidence="4" id="KW-0413">Isomerase</keyword>
<dbReference type="PANTHER" id="PTHR35891">
    <property type="entry name" value="THIOL:DISULFIDE INTERCHANGE PROTEIN DSBA"/>
    <property type="match status" value="1"/>
</dbReference>
<dbReference type="Pfam" id="PF18312">
    <property type="entry name" value="ScsC_N"/>
    <property type="match status" value="1"/>
</dbReference>
<dbReference type="Pfam" id="PF01323">
    <property type="entry name" value="DSBA"/>
    <property type="match status" value="1"/>
</dbReference>
<gene>
    <name evidence="4" type="ORF">SAMN05660710_01934</name>
</gene>
<dbReference type="GO" id="GO:0016853">
    <property type="term" value="F:isomerase activity"/>
    <property type="evidence" value="ECO:0007669"/>
    <property type="project" value="UniProtKB-KW"/>
</dbReference>
<dbReference type="InterPro" id="IPR036249">
    <property type="entry name" value="Thioredoxin-like_sf"/>
</dbReference>
<dbReference type="InterPro" id="IPR001853">
    <property type="entry name" value="DSBA-like_thioredoxin_dom"/>
</dbReference>
<evidence type="ECO:0000313" key="5">
    <source>
        <dbReference type="Proteomes" id="UP000199502"/>
    </source>
</evidence>
<feature type="domain" description="DSBA-like thioredoxin" evidence="2">
    <location>
        <begin position="96"/>
        <end position="229"/>
    </location>
</feature>
<keyword evidence="1" id="KW-0732">Signal</keyword>
<dbReference type="Proteomes" id="UP000199502">
    <property type="component" value="Unassembled WGS sequence"/>
</dbReference>
<keyword evidence="5" id="KW-1185">Reference proteome</keyword>
<dbReference type="InterPro" id="IPR050824">
    <property type="entry name" value="Thiol_disulfide_DsbA"/>
</dbReference>
<dbReference type="EMBL" id="FMVT01000006">
    <property type="protein sequence ID" value="SCY57663.1"/>
    <property type="molecule type" value="Genomic_DNA"/>
</dbReference>
<name>A0A1G5H1E5_9RHOB</name>
<feature type="chain" id="PRO_5011591146" evidence="1">
    <location>
        <begin position="18"/>
        <end position="245"/>
    </location>
</feature>